<reference evidence="1" key="1">
    <citation type="submission" date="2021-05" db="EMBL/GenBank/DDBJ databases">
        <authorList>
            <person name="Alioto T."/>
            <person name="Alioto T."/>
            <person name="Gomez Garrido J."/>
        </authorList>
    </citation>
    <scope>NUCLEOTIDE SEQUENCE</scope>
</reference>
<evidence type="ECO:0000313" key="1">
    <source>
        <dbReference type="EMBL" id="CAG6469018.1"/>
    </source>
</evidence>
<proteinExistence type="predicted"/>
<sequence>MHQRSSPATNDPKCTDTRKTLSFLPRASRVFNALQNRCFRSYRFLSFNTNASRCAVYTLRLRRTKQSHTRCWSIQKHTDVAHFVCVVARSKFDTNNSNGHKWILSNTSH</sequence>
<dbReference type="EMBL" id="HBUE01061947">
    <property type="protein sequence ID" value="CAG6469018.1"/>
    <property type="molecule type" value="Transcribed_RNA"/>
</dbReference>
<organism evidence="1">
    <name type="scientific">Culex pipiens</name>
    <name type="common">House mosquito</name>
    <dbReference type="NCBI Taxonomy" id="7175"/>
    <lineage>
        <taxon>Eukaryota</taxon>
        <taxon>Metazoa</taxon>
        <taxon>Ecdysozoa</taxon>
        <taxon>Arthropoda</taxon>
        <taxon>Hexapoda</taxon>
        <taxon>Insecta</taxon>
        <taxon>Pterygota</taxon>
        <taxon>Neoptera</taxon>
        <taxon>Endopterygota</taxon>
        <taxon>Diptera</taxon>
        <taxon>Nematocera</taxon>
        <taxon>Culicoidea</taxon>
        <taxon>Culicidae</taxon>
        <taxon>Culicinae</taxon>
        <taxon>Culicini</taxon>
        <taxon>Culex</taxon>
        <taxon>Culex</taxon>
    </lineage>
</organism>
<dbReference type="AlphaFoldDB" id="A0A8D8FFZ7"/>
<name>A0A8D8FFZ7_CULPI</name>
<accession>A0A8D8FFZ7</accession>
<protein>
    <submittedName>
        <fullName evidence="1">(northern house mosquito) hypothetical protein</fullName>
    </submittedName>
</protein>